<keyword evidence="1" id="KW-1133">Transmembrane helix</keyword>
<evidence type="ECO:0000313" key="3">
    <source>
        <dbReference type="Proteomes" id="UP001238973"/>
    </source>
</evidence>
<comment type="caution">
    <text evidence="2">The sequence shown here is derived from an EMBL/GenBank/DDBJ whole genome shotgun (WGS) entry which is preliminary data.</text>
</comment>
<gene>
    <name evidence="2" type="ORF">QUF85_26970</name>
</gene>
<accession>A0AAJ1QS64</accession>
<dbReference type="RefSeq" id="WP_289351290.1">
    <property type="nucleotide sequence ID" value="NZ_JAUCFI010000003.1"/>
</dbReference>
<reference evidence="2" key="1">
    <citation type="submission" date="2023-06" db="EMBL/GenBank/DDBJ databases">
        <title>Comparative genomics of Bacillaceae isolates and their secondary metabolite potential.</title>
        <authorList>
            <person name="Song L."/>
            <person name="Nielsen L.J."/>
            <person name="Mohite O."/>
            <person name="Xu X."/>
            <person name="Weber T."/>
            <person name="Kovacs A.T."/>
        </authorList>
    </citation>
    <scope>NUCLEOTIDE SEQUENCE</scope>
    <source>
        <strain evidence="2">G1S1</strain>
    </source>
</reference>
<evidence type="ECO:0000256" key="1">
    <source>
        <dbReference type="SAM" id="Phobius"/>
    </source>
</evidence>
<dbReference type="AlphaFoldDB" id="A0AAJ1QS64"/>
<evidence type="ECO:0000313" key="2">
    <source>
        <dbReference type="EMBL" id="MDM5286906.1"/>
    </source>
</evidence>
<dbReference type="Proteomes" id="UP001238973">
    <property type="component" value="Unassembled WGS sequence"/>
</dbReference>
<dbReference type="EMBL" id="JAUCFI010000003">
    <property type="protein sequence ID" value="MDM5286906.1"/>
    <property type="molecule type" value="Genomic_DNA"/>
</dbReference>
<name>A0AAJ1QS64_9BACI</name>
<proteinExistence type="predicted"/>
<organism evidence="2 3">
    <name type="scientific">Peribacillus frigoritolerans</name>
    <dbReference type="NCBI Taxonomy" id="450367"/>
    <lineage>
        <taxon>Bacteria</taxon>
        <taxon>Bacillati</taxon>
        <taxon>Bacillota</taxon>
        <taxon>Bacilli</taxon>
        <taxon>Bacillales</taxon>
        <taxon>Bacillaceae</taxon>
        <taxon>Peribacillus</taxon>
    </lineage>
</organism>
<keyword evidence="1" id="KW-0812">Transmembrane</keyword>
<protein>
    <submittedName>
        <fullName evidence="2">Uncharacterized protein</fullName>
    </submittedName>
</protein>
<keyword evidence="1" id="KW-0472">Membrane</keyword>
<feature type="transmembrane region" description="Helical" evidence="1">
    <location>
        <begin position="151"/>
        <end position="184"/>
    </location>
</feature>
<sequence>MKKNIILLLLFTLFISILPNKMSAHSESVIGEEQIKEIKENIESELLDENIELEGFDLSSEELVLEASVENALGESGFIKVVVEPGAGFITLYTEEVNESSELESKEYQVPLRELEYSTLDNEIENVTIIDTDTGEKFNYNSEKGNPSLAFLIPIGIAMSPAVLTALFHTGAMIIVGGSAFVIATQAKKDKKYSHFQATVKSGGVYIGKGLSKSAAISRMKSKKDTWSVSSNQAQGVAQGANTLGKPFAEVDKKDNKPRKGYYWHYHPYKKTSNAHAFYGGPVK</sequence>